<dbReference type="InterPro" id="IPR011598">
    <property type="entry name" value="bHLH_dom"/>
</dbReference>
<dbReference type="GO" id="GO:0046983">
    <property type="term" value="F:protein dimerization activity"/>
    <property type="evidence" value="ECO:0007669"/>
    <property type="project" value="InterPro"/>
</dbReference>
<reference evidence="6" key="1">
    <citation type="submission" date="2015-04" db="UniProtKB">
        <authorList>
            <consortium name="EnsemblPlants"/>
        </authorList>
    </citation>
    <scope>IDENTIFICATION</scope>
</reference>
<feature type="compositionally biased region" description="Basic residues" evidence="4">
    <location>
        <begin position="9"/>
        <end position="22"/>
    </location>
</feature>
<dbReference type="InterPro" id="IPR036638">
    <property type="entry name" value="HLH_DNA-bd_sf"/>
</dbReference>
<feature type="region of interest" description="Disordered" evidence="4">
    <location>
        <begin position="1"/>
        <end position="22"/>
    </location>
</feature>
<evidence type="ECO:0000313" key="6">
    <source>
        <dbReference type="EnsemblPlants" id="OGLUM09G08700.1"/>
    </source>
</evidence>
<dbReference type="SUPFAM" id="SSF47459">
    <property type="entry name" value="HLH, helix-loop-helix DNA-binding domain"/>
    <property type="match status" value="1"/>
</dbReference>
<name>A0A0E0B2A9_9ORYZ</name>
<organism evidence="6">
    <name type="scientific">Oryza glumipatula</name>
    <dbReference type="NCBI Taxonomy" id="40148"/>
    <lineage>
        <taxon>Eukaryota</taxon>
        <taxon>Viridiplantae</taxon>
        <taxon>Streptophyta</taxon>
        <taxon>Embryophyta</taxon>
        <taxon>Tracheophyta</taxon>
        <taxon>Spermatophyta</taxon>
        <taxon>Magnoliopsida</taxon>
        <taxon>Liliopsida</taxon>
        <taxon>Poales</taxon>
        <taxon>Poaceae</taxon>
        <taxon>BOP clade</taxon>
        <taxon>Oryzoideae</taxon>
        <taxon>Oryzeae</taxon>
        <taxon>Oryzinae</taxon>
        <taxon>Oryza</taxon>
    </lineage>
</organism>
<sequence>MKAAVTTTTRRRRRRRRSSSTMRRLRAAAVARRVRELRRLVPGGEAVPAGRLLLRAAGYVAELRARVELLRALAALLTASCAAADDDGGACT</sequence>
<keyword evidence="2" id="KW-0805">Transcription regulation</keyword>
<protein>
    <recommendedName>
        <fullName evidence="5">BHLH domain-containing protein</fullName>
    </recommendedName>
</protein>
<reference evidence="6" key="2">
    <citation type="submission" date="2018-05" db="EMBL/GenBank/DDBJ databases">
        <title>OgluRS3 (Oryza glumaepatula Reference Sequence Version 3).</title>
        <authorList>
            <person name="Zhang J."/>
            <person name="Kudrna D."/>
            <person name="Lee S."/>
            <person name="Talag J."/>
            <person name="Welchert J."/>
            <person name="Wing R.A."/>
        </authorList>
    </citation>
    <scope>NUCLEOTIDE SEQUENCE [LARGE SCALE GENOMIC DNA]</scope>
</reference>
<dbReference type="AlphaFoldDB" id="A0A0E0B2A9"/>
<accession>A0A0E0B2A9</accession>
<evidence type="ECO:0000256" key="1">
    <source>
        <dbReference type="ARBA" id="ARBA00005510"/>
    </source>
</evidence>
<dbReference type="PROSITE" id="PS50888">
    <property type="entry name" value="BHLH"/>
    <property type="match status" value="1"/>
</dbReference>
<dbReference type="GO" id="GO:0006355">
    <property type="term" value="P:regulation of DNA-templated transcription"/>
    <property type="evidence" value="ECO:0007669"/>
    <property type="project" value="InterPro"/>
</dbReference>
<dbReference type="eggNOG" id="ENOG502SDIS">
    <property type="taxonomic scope" value="Eukaryota"/>
</dbReference>
<evidence type="ECO:0000256" key="3">
    <source>
        <dbReference type="ARBA" id="ARBA00023163"/>
    </source>
</evidence>
<feature type="domain" description="BHLH" evidence="5">
    <location>
        <begin position="14"/>
        <end position="63"/>
    </location>
</feature>
<evidence type="ECO:0000259" key="5">
    <source>
        <dbReference type="PROSITE" id="PS50888"/>
    </source>
</evidence>
<evidence type="ECO:0000256" key="2">
    <source>
        <dbReference type="ARBA" id="ARBA00023015"/>
    </source>
</evidence>
<evidence type="ECO:0000313" key="7">
    <source>
        <dbReference type="Proteomes" id="UP000026961"/>
    </source>
</evidence>
<dbReference type="Proteomes" id="UP000026961">
    <property type="component" value="Chromosome 9"/>
</dbReference>
<proteinExistence type="inferred from homology"/>
<dbReference type="PANTHER" id="PTHR33124">
    <property type="entry name" value="TRANSCRIPTION FACTOR IBH1-LIKE 1"/>
    <property type="match status" value="1"/>
</dbReference>
<evidence type="ECO:0000256" key="4">
    <source>
        <dbReference type="SAM" id="MobiDB-lite"/>
    </source>
</evidence>
<dbReference type="InterPro" id="IPR044660">
    <property type="entry name" value="IBH1-like"/>
</dbReference>
<dbReference type="EnsemblPlants" id="OGLUM09G08700.1">
    <property type="protein sequence ID" value="OGLUM09G08700.1"/>
    <property type="gene ID" value="OGLUM09G08700"/>
</dbReference>
<keyword evidence="7" id="KW-1185">Reference proteome</keyword>
<dbReference type="PANTHER" id="PTHR33124:SF9">
    <property type="entry name" value="TRANSCRIPTION FACTOR"/>
    <property type="match status" value="1"/>
</dbReference>
<comment type="similarity">
    <text evidence="1">Belongs to the bHLH protein family.</text>
</comment>
<dbReference type="Gramene" id="OGLUM09G08700.1">
    <property type="protein sequence ID" value="OGLUM09G08700.1"/>
    <property type="gene ID" value="OGLUM09G08700"/>
</dbReference>
<keyword evidence="3" id="KW-0804">Transcription</keyword>
<dbReference type="HOGENOM" id="CLU_178834_1_0_1"/>